<comment type="subunit">
    <text evidence="11">Homotetramer.</text>
</comment>
<dbReference type="GO" id="GO:0008652">
    <property type="term" value="P:amino acid biosynthetic process"/>
    <property type="evidence" value="ECO:0007669"/>
    <property type="project" value="UniProtKB-KW"/>
</dbReference>
<dbReference type="PATRIC" id="fig|1341156.4.peg.2016"/>
<dbReference type="PANTHER" id="PTHR21085:SF0">
    <property type="entry name" value="CHORISMATE SYNTHASE"/>
    <property type="match status" value="1"/>
</dbReference>
<evidence type="ECO:0000256" key="10">
    <source>
        <dbReference type="ARBA" id="ARBA00023239"/>
    </source>
</evidence>
<dbReference type="GO" id="GO:0009073">
    <property type="term" value="P:aromatic amino acid family biosynthetic process"/>
    <property type="evidence" value="ECO:0007669"/>
    <property type="project" value="UniProtKB-KW"/>
</dbReference>
<dbReference type="PANTHER" id="PTHR21085">
    <property type="entry name" value="CHORISMATE SYNTHASE"/>
    <property type="match status" value="1"/>
</dbReference>
<dbReference type="InterPro" id="IPR035904">
    <property type="entry name" value="Chorismate_synth_AroC_sf"/>
</dbReference>
<dbReference type="EMBL" id="JEOB01000003">
    <property type="protein sequence ID" value="EXM38765.1"/>
    <property type="molecule type" value="Genomic_DNA"/>
</dbReference>
<evidence type="ECO:0000313" key="13">
    <source>
        <dbReference type="Proteomes" id="UP000021369"/>
    </source>
</evidence>
<proteinExistence type="inferred from homology"/>
<dbReference type="HAMAP" id="MF_00300">
    <property type="entry name" value="Chorismate_synth"/>
    <property type="match status" value="1"/>
</dbReference>
<feature type="binding site" evidence="11">
    <location>
        <begin position="305"/>
        <end position="309"/>
    </location>
    <ligand>
        <name>FMN</name>
        <dbReference type="ChEBI" id="CHEBI:58210"/>
    </ligand>
</feature>
<protein>
    <recommendedName>
        <fullName evidence="3 11">Chorismate synthase</fullName>
        <shortName evidence="11">CS</shortName>
        <ecNumber evidence="3 11">4.2.3.5</ecNumber>
    </recommendedName>
    <alternativeName>
        <fullName evidence="11">5-enolpyruvylshikimate-3-phosphate phospholyase</fullName>
    </alternativeName>
</protein>
<reference evidence="12 13" key="1">
    <citation type="submission" date="2013-06" db="EMBL/GenBank/DDBJ databases">
        <title>Rumen cellulosomics: divergent fiber-degrading strategies revealed by comparative genome-wide analysis of six Ruminococcal strains.</title>
        <authorList>
            <person name="Dassa B."/>
            <person name="Borovok I."/>
            <person name="Lamed R."/>
            <person name="Flint H."/>
            <person name="Yeoman C.J."/>
            <person name="White B."/>
            <person name="Bayer E.A."/>
        </authorList>
    </citation>
    <scope>NUCLEOTIDE SEQUENCE [LARGE SCALE GENOMIC DNA]</scope>
    <source>
        <strain evidence="12 13">SY3</strain>
    </source>
</reference>
<sequence>MSSTWKNNISFTVFGESHGPAIGVCMDNVPPGESIDVDKIYKFMARRAPKKDGTTTMRNEKDIPQIISGFHNGKTTGTPLVAMIANSDQHSQDYNNLSRLARPGHADYTGALRYRGFNDIRGGGHFSGRLTAPLCFAGAVAQQILEKRGIYIGAHISEIHGITDKAFDPINTSRQDIIDLKEKDFPVIIDVQGNEMKKEILNARENQDSVGGIIECIAINVPAGIGSPIFDGLENSIAQLIFGIPAIKGLEFGAGFDVAKMTGSENNDEFYVNERGIVVTKTNNHGGILGGISSGMPITLKVAVKPTPSISQPQETIDYSAMKNETLVVKGRHDPCIVARAVPCVEAAVSLAVLSHMLEYPNF</sequence>
<dbReference type="EC" id="4.2.3.5" evidence="3 11"/>
<comment type="caution">
    <text evidence="12">The sequence shown here is derived from an EMBL/GenBank/DDBJ whole genome shotgun (WGS) entry which is preliminary data.</text>
</comment>
<keyword evidence="10 11" id="KW-0456">Lyase</keyword>
<dbReference type="AlphaFoldDB" id="A0A011WP17"/>
<comment type="similarity">
    <text evidence="2 11">Belongs to the chorismate synthase family.</text>
</comment>
<dbReference type="SUPFAM" id="SSF103263">
    <property type="entry name" value="Chorismate synthase, AroC"/>
    <property type="match status" value="1"/>
</dbReference>
<evidence type="ECO:0000256" key="11">
    <source>
        <dbReference type="HAMAP-Rule" id="MF_00300"/>
    </source>
</evidence>
<evidence type="ECO:0000256" key="4">
    <source>
        <dbReference type="ARBA" id="ARBA00022605"/>
    </source>
</evidence>
<keyword evidence="5 11" id="KW-0285">Flavoprotein</keyword>
<dbReference type="RefSeq" id="WP_024858571.1">
    <property type="nucleotide sequence ID" value="NZ_JEOB01000003.1"/>
</dbReference>
<dbReference type="UniPathway" id="UPA00053">
    <property type="reaction ID" value="UER00090"/>
</dbReference>
<accession>A0A011WP17</accession>
<dbReference type="OrthoDB" id="9771806at2"/>
<keyword evidence="8 11" id="KW-0521">NADP</keyword>
<evidence type="ECO:0000313" key="12">
    <source>
        <dbReference type="EMBL" id="EXM38765.1"/>
    </source>
</evidence>
<dbReference type="NCBIfam" id="TIGR00033">
    <property type="entry name" value="aroC"/>
    <property type="match status" value="1"/>
</dbReference>
<evidence type="ECO:0000256" key="2">
    <source>
        <dbReference type="ARBA" id="ARBA00008014"/>
    </source>
</evidence>
<dbReference type="Pfam" id="PF01264">
    <property type="entry name" value="Chorismate_synt"/>
    <property type="match status" value="1"/>
</dbReference>
<comment type="caution">
    <text evidence="11">Lacks conserved residue(s) required for the propagation of feature annotation.</text>
</comment>
<organism evidence="12 13">
    <name type="scientific">Ruminococcus albus SY3</name>
    <dbReference type="NCBI Taxonomy" id="1341156"/>
    <lineage>
        <taxon>Bacteria</taxon>
        <taxon>Bacillati</taxon>
        <taxon>Bacillota</taxon>
        <taxon>Clostridia</taxon>
        <taxon>Eubacteriales</taxon>
        <taxon>Oscillospiraceae</taxon>
        <taxon>Ruminococcus</taxon>
    </lineage>
</organism>
<dbReference type="GO" id="GO:0004107">
    <property type="term" value="F:chorismate synthase activity"/>
    <property type="evidence" value="ECO:0007669"/>
    <property type="project" value="UniProtKB-UniRule"/>
</dbReference>
<keyword evidence="7 11" id="KW-0274">FAD</keyword>
<comment type="catalytic activity">
    <reaction evidence="11">
        <text>5-O-(1-carboxyvinyl)-3-phosphoshikimate = chorismate + phosphate</text>
        <dbReference type="Rhea" id="RHEA:21020"/>
        <dbReference type="ChEBI" id="CHEBI:29748"/>
        <dbReference type="ChEBI" id="CHEBI:43474"/>
        <dbReference type="ChEBI" id="CHEBI:57701"/>
        <dbReference type="EC" id="4.2.3.5"/>
    </reaction>
</comment>
<feature type="binding site" evidence="11">
    <location>
        <position position="332"/>
    </location>
    <ligand>
        <name>FMN</name>
        <dbReference type="ChEBI" id="CHEBI:58210"/>
    </ligand>
</feature>
<evidence type="ECO:0000256" key="5">
    <source>
        <dbReference type="ARBA" id="ARBA00022630"/>
    </source>
</evidence>
<name>A0A011WP17_RUMAL</name>
<comment type="cofactor">
    <cofactor evidence="11">
        <name>FMNH2</name>
        <dbReference type="ChEBI" id="CHEBI:57618"/>
    </cofactor>
    <text evidence="11">Reduced FMN (FMNH(2)).</text>
</comment>
<evidence type="ECO:0000256" key="3">
    <source>
        <dbReference type="ARBA" id="ARBA00013036"/>
    </source>
</evidence>
<dbReference type="GO" id="GO:0009423">
    <property type="term" value="P:chorismate biosynthetic process"/>
    <property type="evidence" value="ECO:0007669"/>
    <property type="project" value="UniProtKB-UniRule"/>
</dbReference>
<dbReference type="Gene3D" id="3.60.150.10">
    <property type="entry name" value="Chorismate synthase AroC"/>
    <property type="match status" value="1"/>
</dbReference>
<keyword evidence="4 11" id="KW-0028">Amino-acid biosynthesis</keyword>
<dbReference type="InterPro" id="IPR000453">
    <property type="entry name" value="Chorismate_synth"/>
</dbReference>
<comment type="function">
    <text evidence="11">Catalyzes the anti-1,4-elimination of the C-3 phosphate and the C-6 proR hydrogen from 5-enolpyruvylshikimate-3-phosphate (EPSP) to yield chorismate, which is the branch point compound that serves as the starting substrate for the three terminal pathways of aromatic amino acid biosynthesis. This reaction introduces a second double bond into the aromatic ring system.</text>
</comment>
<feature type="binding site" evidence="11">
    <location>
        <position position="290"/>
    </location>
    <ligand>
        <name>FMN</name>
        <dbReference type="ChEBI" id="CHEBI:58210"/>
    </ligand>
</feature>
<dbReference type="CDD" id="cd07304">
    <property type="entry name" value="Chorismate_synthase"/>
    <property type="match status" value="1"/>
</dbReference>
<comment type="pathway">
    <text evidence="1 11">Metabolic intermediate biosynthesis; chorismate biosynthesis; chorismate from D-erythrose 4-phosphate and phosphoenolpyruvate: step 7/7.</text>
</comment>
<feature type="binding site" evidence="11">
    <location>
        <position position="47"/>
    </location>
    <ligand>
        <name>NADP(+)</name>
        <dbReference type="ChEBI" id="CHEBI:58349"/>
    </ligand>
</feature>
<evidence type="ECO:0000256" key="6">
    <source>
        <dbReference type="ARBA" id="ARBA00022643"/>
    </source>
</evidence>
<gene>
    <name evidence="11" type="primary">aroC</name>
    <name evidence="12" type="ORF">RASY3_10370</name>
</gene>
<dbReference type="GO" id="GO:0005829">
    <property type="term" value="C:cytosol"/>
    <property type="evidence" value="ECO:0007669"/>
    <property type="project" value="TreeGrafter"/>
</dbReference>
<keyword evidence="13" id="KW-1185">Reference proteome</keyword>
<dbReference type="Proteomes" id="UP000021369">
    <property type="component" value="Unassembled WGS sequence"/>
</dbReference>
<evidence type="ECO:0000256" key="1">
    <source>
        <dbReference type="ARBA" id="ARBA00005044"/>
    </source>
</evidence>
<keyword evidence="9 11" id="KW-0057">Aromatic amino acid biosynthesis</keyword>
<dbReference type="PIRSF" id="PIRSF001456">
    <property type="entry name" value="Chorismate_synth"/>
    <property type="match status" value="1"/>
</dbReference>
<evidence type="ECO:0000256" key="7">
    <source>
        <dbReference type="ARBA" id="ARBA00022827"/>
    </source>
</evidence>
<evidence type="ECO:0000256" key="9">
    <source>
        <dbReference type="ARBA" id="ARBA00023141"/>
    </source>
</evidence>
<keyword evidence="6 11" id="KW-0288">FMN</keyword>
<dbReference type="NCBIfam" id="NF003793">
    <property type="entry name" value="PRK05382.1"/>
    <property type="match status" value="1"/>
</dbReference>
<dbReference type="GO" id="GO:0010181">
    <property type="term" value="F:FMN binding"/>
    <property type="evidence" value="ECO:0007669"/>
    <property type="project" value="TreeGrafter"/>
</dbReference>
<feature type="binding site" evidence="11">
    <location>
        <begin position="125"/>
        <end position="127"/>
    </location>
    <ligand>
        <name>FMN</name>
        <dbReference type="ChEBI" id="CHEBI:58210"/>
    </ligand>
</feature>
<evidence type="ECO:0000256" key="8">
    <source>
        <dbReference type="ARBA" id="ARBA00022857"/>
    </source>
</evidence>